<dbReference type="PROSITE" id="PS51996">
    <property type="entry name" value="TR_MART"/>
    <property type="match status" value="1"/>
</dbReference>
<dbReference type="Gene3D" id="3.90.176.10">
    <property type="entry name" value="Toxin ADP-ribosyltransferase, Chain A, domain 1"/>
    <property type="match status" value="1"/>
</dbReference>
<keyword evidence="7" id="KW-0548">Nucleotidyltransferase</keyword>
<comment type="similarity">
    <text evidence="2 11">Belongs to the Arg-specific ADP-ribosyltransferase family.</text>
</comment>
<dbReference type="PANTHER" id="PTHR10339:SF25">
    <property type="entry name" value="SECRETED EXOENZYME S"/>
    <property type="match status" value="1"/>
</dbReference>
<dbReference type="GeneTree" id="ENSGT01030000234601"/>
<dbReference type="Proteomes" id="UP001501920">
    <property type="component" value="Chromosome 7"/>
</dbReference>
<evidence type="ECO:0000256" key="8">
    <source>
        <dbReference type="ARBA" id="ARBA00022857"/>
    </source>
</evidence>
<dbReference type="Ensembl" id="ENSPNAT00000066597.1">
    <property type="protein sequence ID" value="ENSPNAP00000081919.1"/>
    <property type="gene ID" value="ENSPNAG00000034674.1"/>
</dbReference>
<evidence type="ECO:0000256" key="5">
    <source>
        <dbReference type="ARBA" id="ARBA00022676"/>
    </source>
</evidence>
<evidence type="ECO:0000256" key="3">
    <source>
        <dbReference type="ARBA" id="ARBA00022525"/>
    </source>
</evidence>
<dbReference type="GO" id="GO:0106274">
    <property type="term" value="F:NAD+-protein-arginine ADP-ribosyltransferase activity"/>
    <property type="evidence" value="ECO:0007669"/>
    <property type="project" value="UniProtKB-EC"/>
</dbReference>
<dbReference type="SUPFAM" id="SSF56399">
    <property type="entry name" value="ADP-ribosylation"/>
    <property type="match status" value="1"/>
</dbReference>
<comment type="catalytic activity">
    <reaction evidence="10 11">
        <text>L-arginyl-[protein] + NAD(+) = N(omega)-(ADP-D-ribosyl)-L-arginyl-[protein] + nicotinamide + H(+)</text>
        <dbReference type="Rhea" id="RHEA:19149"/>
        <dbReference type="Rhea" id="RHEA-COMP:10532"/>
        <dbReference type="Rhea" id="RHEA-COMP:15087"/>
        <dbReference type="ChEBI" id="CHEBI:15378"/>
        <dbReference type="ChEBI" id="CHEBI:17154"/>
        <dbReference type="ChEBI" id="CHEBI:29965"/>
        <dbReference type="ChEBI" id="CHEBI:57540"/>
        <dbReference type="ChEBI" id="CHEBI:142554"/>
        <dbReference type="EC" id="2.4.2.31"/>
    </reaction>
</comment>
<name>A0AAR2M424_PYGNA</name>
<dbReference type="InterPro" id="IPR000768">
    <property type="entry name" value="ART"/>
</dbReference>
<protein>
    <recommendedName>
        <fullName evidence="11">NAD(P)(+)--arginine ADP-ribosyltransferase</fullName>
        <ecNumber evidence="11">2.4.2.31</ecNumber>
    </recommendedName>
    <alternativeName>
        <fullName evidence="11">Mono(ADP-ribosyl)transferase</fullName>
    </alternativeName>
</protein>
<organism evidence="12 13">
    <name type="scientific">Pygocentrus nattereri</name>
    <name type="common">Red-bellied piranha</name>
    <dbReference type="NCBI Taxonomy" id="42514"/>
    <lineage>
        <taxon>Eukaryota</taxon>
        <taxon>Metazoa</taxon>
        <taxon>Chordata</taxon>
        <taxon>Craniata</taxon>
        <taxon>Vertebrata</taxon>
        <taxon>Euteleostomi</taxon>
        <taxon>Actinopterygii</taxon>
        <taxon>Neopterygii</taxon>
        <taxon>Teleostei</taxon>
        <taxon>Ostariophysi</taxon>
        <taxon>Characiformes</taxon>
        <taxon>Characoidei</taxon>
        <taxon>Pygocentrus</taxon>
    </lineage>
</organism>
<evidence type="ECO:0000256" key="11">
    <source>
        <dbReference type="RuleBase" id="RU361228"/>
    </source>
</evidence>
<reference evidence="12" key="3">
    <citation type="submission" date="2025-09" db="UniProtKB">
        <authorList>
            <consortium name="Ensembl"/>
        </authorList>
    </citation>
    <scope>IDENTIFICATION</scope>
</reference>
<keyword evidence="4" id="KW-0800">Toxin</keyword>
<proteinExistence type="inferred from homology"/>
<evidence type="ECO:0000256" key="6">
    <source>
        <dbReference type="ARBA" id="ARBA00022679"/>
    </source>
</evidence>
<evidence type="ECO:0000256" key="9">
    <source>
        <dbReference type="ARBA" id="ARBA00023026"/>
    </source>
</evidence>
<dbReference type="GO" id="GO:0005576">
    <property type="term" value="C:extracellular region"/>
    <property type="evidence" value="ECO:0007669"/>
    <property type="project" value="UniProtKB-SubCell"/>
</dbReference>
<evidence type="ECO:0000313" key="13">
    <source>
        <dbReference type="Proteomes" id="UP001501920"/>
    </source>
</evidence>
<evidence type="ECO:0000256" key="4">
    <source>
        <dbReference type="ARBA" id="ARBA00022656"/>
    </source>
</evidence>
<evidence type="ECO:0000256" key="2">
    <source>
        <dbReference type="ARBA" id="ARBA00009558"/>
    </source>
</evidence>
<comment type="subcellular location">
    <subcellularLocation>
        <location evidence="1">Secreted</location>
    </subcellularLocation>
</comment>
<dbReference type="AlphaFoldDB" id="A0AAR2M424"/>
<keyword evidence="13" id="KW-1185">Reference proteome</keyword>
<dbReference type="Pfam" id="PF01129">
    <property type="entry name" value="ART"/>
    <property type="match status" value="1"/>
</dbReference>
<dbReference type="EC" id="2.4.2.31" evidence="11"/>
<dbReference type="InterPro" id="IPR050999">
    <property type="entry name" value="ADP-ribosyltransferase_ARG"/>
</dbReference>
<keyword evidence="9" id="KW-0843">Virulence</keyword>
<evidence type="ECO:0000256" key="7">
    <source>
        <dbReference type="ARBA" id="ARBA00022695"/>
    </source>
</evidence>
<keyword evidence="5 11" id="KW-0328">Glycosyltransferase</keyword>
<reference evidence="12" key="2">
    <citation type="submission" date="2025-08" db="UniProtKB">
        <authorList>
            <consortium name="Ensembl"/>
        </authorList>
    </citation>
    <scope>IDENTIFICATION</scope>
</reference>
<dbReference type="PRINTS" id="PR00970">
    <property type="entry name" value="RIBTRNSFRASE"/>
</dbReference>
<sequence>MLIIPTLWESSAFIHIINIYINNEIHINNEMNEFITGFVWFQVVMTDYPNSIDDEFEGCKEDMYKQVQTLLDEELNSNGNFMAAWNKAKSHRSVKSSKSASKLTEKKLRDKLKRLAILAYTGSPIHRELNDKMREGRGTYMTGFGLISLHFLLTDVIQTRNAEQYLQHECRNTYRRNNITTEITGPSVRFGSFASSSLFPDKTHFGSETCFIITTCYGADISMISWFGDGEAEVLIPPYEVFESKPVTNIPPELSDCKRVYKLHSELADHSSIQQSFSCVTVFVLYFWCI</sequence>
<dbReference type="GO" id="GO:0016779">
    <property type="term" value="F:nucleotidyltransferase activity"/>
    <property type="evidence" value="ECO:0007669"/>
    <property type="project" value="UniProtKB-KW"/>
</dbReference>
<dbReference type="PANTHER" id="PTHR10339">
    <property type="entry name" value="ADP-RIBOSYLTRANSFERASE"/>
    <property type="match status" value="1"/>
</dbReference>
<dbReference type="GO" id="GO:0003950">
    <property type="term" value="F:NAD+ poly-ADP-ribosyltransferase activity"/>
    <property type="evidence" value="ECO:0007669"/>
    <property type="project" value="TreeGrafter"/>
</dbReference>
<reference evidence="12 13" key="1">
    <citation type="submission" date="2020-10" db="EMBL/GenBank/DDBJ databases">
        <title>Pygocentrus nattereri (red-bellied piranha) genome, fPygNat1, primary haplotype.</title>
        <authorList>
            <person name="Myers G."/>
            <person name="Meyer A."/>
            <person name="Karagic N."/>
            <person name="Pippel M."/>
            <person name="Winkler S."/>
            <person name="Tracey A."/>
            <person name="Wood J."/>
            <person name="Formenti G."/>
            <person name="Howe K."/>
            <person name="Fedrigo O."/>
            <person name="Jarvis E.D."/>
        </authorList>
    </citation>
    <scope>NUCLEOTIDE SEQUENCE [LARGE SCALE GENOMIC DNA]</scope>
</reference>
<keyword evidence="8 11" id="KW-0521">NADP</keyword>
<keyword evidence="6 11" id="KW-0808">Transferase</keyword>
<evidence type="ECO:0000313" key="12">
    <source>
        <dbReference type="Ensembl" id="ENSPNAP00000081919.1"/>
    </source>
</evidence>
<gene>
    <name evidence="12" type="primary">CASP3</name>
</gene>
<keyword evidence="11" id="KW-0520">NAD</keyword>
<keyword evidence="3" id="KW-0964">Secreted</keyword>
<dbReference type="GO" id="GO:0090729">
    <property type="term" value="F:toxin activity"/>
    <property type="evidence" value="ECO:0007669"/>
    <property type="project" value="UniProtKB-KW"/>
</dbReference>
<accession>A0AAR2M424</accession>
<evidence type="ECO:0000256" key="10">
    <source>
        <dbReference type="ARBA" id="ARBA00047597"/>
    </source>
</evidence>
<evidence type="ECO:0000256" key="1">
    <source>
        <dbReference type="ARBA" id="ARBA00004613"/>
    </source>
</evidence>